<evidence type="ECO:0000313" key="2">
    <source>
        <dbReference type="Proteomes" id="UP001144036"/>
    </source>
</evidence>
<dbReference type="NCBIfam" id="TIGR00026">
    <property type="entry name" value="hi_GC_TIGR00026"/>
    <property type="match status" value="1"/>
</dbReference>
<protein>
    <submittedName>
        <fullName evidence="1">Nitroreductase family deazaflavin-dependent oxidoreductase</fullName>
    </submittedName>
</protein>
<comment type="caution">
    <text evidence="1">The sequence shown here is derived from an EMBL/GenBank/DDBJ whole genome shotgun (WGS) entry which is preliminary data.</text>
</comment>
<dbReference type="Proteomes" id="UP001144036">
    <property type="component" value="Unassembled WGS sequence"/>
</dbReference>
<organism evidence="1 2">
    <name type="scientific">Nonomuraea corallina</name>
    <dbReference type="NCBI Taxonomy" id="2989783"/>
    <lineage>
        <taxon>Bacteria</taxon>
        <taxon>Bacillati</taxon>
        <taxon>Actinomycetota</taxon>
        <taxon>Actinomycetes</taxon>
        <taxon>Streptosporangiales</taxon>
        <taxon>Streptosporangiaceae</taxon>
        <taxon>Nonomuraea</taxon>
    </lineage>
</organism>
<reference evidence="1" key="1">
    <citation type="submission" date="2022-11" db="EMBL/GenBank/DDBJ databases">
        <title>Nonomuraea corallina sp. nov., a new species of the genus Nonomuraea isolated from sea side sediment in Thai sea.</title>
        <authorList>
            <person name="Ngamcharungchit C."/>
            <person name="Matsumoto A."/>
            <person name="Suriyachadkun C."/>
            <person name="Panbangred W."/>
            <person name="Inahashi Y."/>
            <person name="Intra B."/>
        </authorList>
    </citation>
    <scope>NUCLEOTIDE SEQUENCE</scope>
    <source>
        <strain evidence="1">MCN248</strain>
    </source>
</reference>
<accession>A0ABT4S898</accession>
<dbReference type="Gene3D" id="2.30.110.10">
    <property type="entry name" value="Electron Transport, Fmn-binding Protein, Chain A"/>
    <property type="match status" value="1"/>
</dbReference>
<keyword evidence="2" id="KW-1185">Reference proteome</keyword>
<dbReference type="InterPro" id="IPR004378">
    <property type="entry name" value="F420H2_quin_Rdtase"/>
</dbReference>
<name>A0ABT4S898_9ACTN</name>
<sequence length="158" mass="17686">MEIIATPERPSGIRRALFRLPIHLYRLRLGWLMGGRFMLVTHTGRVSGRPRQVVLEIVNHDAADGSRVAAAGFGRRSDWYRNVLKTPEVTVQVGTRAVPMVARPLDPEEGAELMAGYARRNPGLAKRMSKAMGFLVDGSESDYRELGRSLPFVRFAPR</sequence>
<dbReference type="RefSeq" id="WP_270154075.1">
    <property type="nucleotide sequence ID" value="NZ_JAPNNL010000019.1"/>
</dbReference>
<dbReference type="EMBL" id="JAPNNL010000019">
    <property type="protein sequence ID" value="MDA0633273.1"/>
    <property type="molecule type" value="Genomic_DNA"/>
</dbReference>
<evidence type="ECO:0000313" key="1">
    <source>
        <dbReference type="EMBL" id="MDA0633273.1"/>
    </source>
</evidence>
<dbReference type="Pfam" id="PF04075">
    <property type="entry name" value="F420H2_quin_red"/>
    <property type="match status" value="1"/>
</dbReference>
<gene>
    <name evidence="1" type="ORF">OUY22_07555</name>
</gene>
<proteinExistence type="predicted"/>
<dbReference type="InterPro" id="IPR012349">
    <property type="entry name" value="Split_barrel_FMN-bd"/>
</dbReference>